<evidence type="ECO:0000256" key="1">
    <source>
        <dbReference type="SAM" id="MobiDB-lite"/>
    </source>
</evidence>
<reference evidence="3" key="1">
    <citation type="journal article" date="2021" name="Genome Biol. Evol.">
        <title>A High-Quality Reference Genome for a Parasitic Bivalve with Doubly Uniparental Inheritance (Bivalvia: Unionida).</title>
        <authorList>
            <person name="Smith C.H."/>
        </authorList>
    </citation>
    <scope>NUCLEOTIDE SEQUENCE</scope>
    <source>
        <strain evidence="3">CHS0354</strain>
    </source>
</reference>
<dbReference type="GO" id="GO:0005615">
    <property type="term" value="C:extracellular space"/>
    <property type="evidence" value="ECO:0007669"/>
    <property type="project" value="TreeGrafter"/>
</dbReference>
<comment type="caution">
    <text evidence="3">The sequence shown here is derived from an EMBL/GenBank/DDBJ whole genome shotgun (WGS) entry which is preliminary data.</text>
</comment>
<name>A0AAE0TAA0_9BIVA</name>
<dbReference type="SMART" id="SM00458">
    <property type="entry name" value="RICIN"/>
    <property type="match status" value="4"/>
</dbReference>
<sequence length="2266" mass="259449">MAAKKKKRLAFIMSYLFLLQEFNMVFLLNIEEMRTSSTRVPDNSESSNEKSKSSKRTSDQLSKVLEALRSYGNHLKAKNDSIVQHVKAWLVNCRSTDEMAANEFWRDNPTFSFIYTIISSALYYIAECYLQMEQRAIEIVDILGYKTTIQLISALTEFDGAVSTLNDADHHINESSSTEQKPDDDANLDPEVLSNVRREVNGIFNALADNFTIGNETELEDMLQYASESSMNETLNDSLLEDVAETDNHWLTANIDDVQTKLENDENELESLKSLLDKNAVSSTLDRLKSQLSPLNFNATEAEGEDTLNVSLKTLKPDNINAYQDLLEIDSSIEAIGKQTRKKRAADIVQHYIMYISSNPCFVVTSSKKGKFSEFKRFAHLKEQEWRYDLKHLINSYSGLALSVDTFSRHFKKVMILAEPDWDAESQVWDIDNENRLLHTGNKNCRLDIHNGYVSVYCNDSQPLIEIELVPYLEYQRIHWQKKCDSIDSFEYFFMKSGNSTHACKVLTVTDPKEHLTYQEVFDRDISWQLWRVSNGYLVNMGSGLNLHLRKSGLELIDLNRIITLDNAKSNVWHDSLHITLAQKEICQPLKGSYEYDFDIDYIDINASLECCLYSNYDKENADNITCQDTQEMNMTWTYITLENARNDLERISCFYILSNANSPCELMIVDGIQNNVSILATPDMEQMVQGAGLWYYSEYHLIHAGTGLVLASEIEKEFSATGLTRSILRRRVDLDDNQLWLLVGHEISTLDAKLRLTMQSQTTSRNTSEWMVSERHAFIKNDMRKGCHDHKTHQGVNKDNQLSGYIPDGEQSNRYFIRNKVSACKFLTGSGTGFPDFKYFATHNMETYIWRIQKSVIMHEDTSLVLSLINSENPHLMLNPLRQQNASGSSQEWIVNGTRIVSKHNDSCGIGLLEPNSDIIGLFCNESEIAYKEWELINVSEHTDVKDLICPFFLRIDDKNCFFMTHIDGSDSVFAMPMYTRVLSSQLWYWDGNYIRDIVSGKYLSVSKSNVVTLIGSNVETNTSIRNWEFKHHYLSPYNDSSVHVVKQPDGEILLKVRNDDETQNWTMLFQMDLESKASLLHCDNPDDREVFLIKSEKYPCVVLTSVRVNERPVFIPFDESIIADQLWWWKEGALVNLGTRLHLGYNKSDHSGEVVMVQSYSSNQRIFQFEFRSRSFLVQRGSGSFKLKVTLNSDRTISMGSDYVGDTSTDNTFEILNLTDIQENMERVVCTFFIRNNLYPCQYLTGKGNMRRVTVEPLANEMIEDQVWFWQGMKLIQARTGLVLSKSESDHYLVLRSDANTTWIKSTSNTVQEGSLISGNMWEADPLSDGAVKLESSSNLPSQQWSFLRTEESLKNPEILVCPAKDSEMKQFYFLRNIQFPCIILTATDEGEYPLFKHLDMGSVEKQLWYQDGNNIINVGNGLALRALPNGKVDLWHRNAFKMDQKWVSRGGRILSENSQGACLEFAKSLVPFQLRVCDEEILSQQWEWIPMANIENMTCFYFIRNELQPCEFLTGSRNMPVSVRPLILDLMENQMWYWNATRLIHRTTGFELTVHNGAIVLQSSKSAWNGQQWEYNYNQNSINLLNDRLNALTMNPEENGMLFVTPYNQSRTQQWKFYEVESSLDNTDELFCPVEQSDPTELFFILNYDLPCQVLTAMQKGQPPEFKHFSEDNLSHQLWYINGESIVNSETFLALDIDHTRRSQVILNDHSAFVKSQKWFKEDDFIVSRENTNCVLDAQREAIRIPISYCSKHGGHNQRWSFIPFDNSISNIEKLVCMIFIQNRQAPCELLTGFGKNNQVRTRPLSEDLISRQIWFWSGETLINAHTGLALDMEHSNWGAKIILKEKGNFITQSWVRDIFFIKSRANNYVLDLAVSNGDVITWGNAHGNSNQQWYFINKEDGLKNLDLLHCATVDNSHVYFLKSEEDPCPLLTFDGNDKITRQKIDKDKPNKQLWLKSENNIVNVETGKALSIRNNFFDGALVVLETRYAFERYQQWEGSNGQIRTLFKDQSKVLDFYNDALRIYHKDGTITQIWTWLKLKEVNNDVKLLRCLRCYDTAEETAANIIGYIPILSTLYNLIRAAVYAGKNCLEVAWEALQSALIDIAIDIIVALSGGLAAAAAYGIKEGIKLGVKAGLKAMASAIKASIKVSVNTMKVGVKTVFKEGLGRSLKQQVKMSILSAKSTLKSSFRFLKNIPIAARTVLTQSSKKLNFALRSVKGVSTSLKTNFKRLNMIRKTQGFKTFASSLALSASKTGKSLRTSI</sequence>
<feature type="region of interest" description="Disordered" evidence="1">
    <location>
        <begin position="38"/>
        <end position="59"/>
    </location>
</feature>
<dbReference type="InterPro" id="IPR035992">
    <property type="entry name" value="Ricin_B-like_lectins"/>
</dbReference>
<proteinExistence type="predicted"/>
<dbReference type="SUPFAM" id="SSF50370">
    <property type="entry name" value="Ricin B-like lectins"/>
    <property type="match status" value="6"/>
</dbReference>
<reference evidence="3" key="2">
    <citation type="journal article" date="2021" name="Genome Biol. Evol.">
        <title>Developing a high-quality reference genome for a parasitic bivalve with doubly uniparental inheritance (Bivalvia: Unionida).</title>
        <authorList>
            <person name="Smith C.H."/>
        </authorList>
    </citation>
    <scope>NUCLEOTIDE SEQUENCE</scope>
    <source>
        <strain evidence="3">CHS0354</strain>
        <tissue evidence="3">Mantle</tissue>
    </source>
</reference>
<keyword evidence="4" id="KW-1185">Reference proteome</keyword>
<protein>
    <recommendedName>
        <fullName evidence="2">Ricin B lectin domain-containing protein</fullName>
    </recommendedName>
</protein>
<dbReference type="GO" id="GO:0008203">
    <property type="term" value="P:cholesterol metabolic process"/>
    <property type="evidence" value="ECO:0007669"/>
    <property type="project" value="TreeGrafter"/>
</dbReference>
<evidence type="ECO:0000313" key="3">
    <source>
        <dbReference type="EMBL" id="KAK3606303.1"/>
    </source>
</evidence>
<dbReference type="EMBL" id="JAEAOA010002216">
    <property type="protein sequence ID" value="KAK3606303.1"/>
    <property type="molecule type" value="Genomic_DNA"/>
</dbReference>
<feature type="domain" description="Ricin B lectin" evidence="2">
    <location>
        <begin position="1643"/>
        <end position="1766"/>
    </location>
</feature>
<dbReference type="InterPro" id="IPR000772">
    <property type="entry name" value="Ricin_B_lectin"/>
</dbReference>
<dbReference type="PANTHER" id="PTHR15011">
    <property type="entry name" value="APOLIPOPROTEIN F"/>
    <property type="match status" value="1"/>
</dbReference>
<dbReference type="Gene3D" id="2.80.10.50">
    <property type="match status" value="3"/>
</dbReference>
<feature type="domain" description="Ricin B lectin" evidence="2">
    <location>
        <begin position="1860"/>
        <end position="2003"/>
    </location>
</feature>
<gene>
    <name evidence="3" type="ORF">CHS0354_037981</name>
</gene>
<dbReference type="PANTHER" id="PTHR15011:SF3">
    <property type="entry name" value="APOLIPOPROTEIN F"/>
    <property type="match status" value="1"/>
</dbReference>
<evidence type="ECO:0000313" key="4">
    <source>
        <dbReference type="Proteomes" id="UP001195483"/>
    </source>
</evidence>
<organism evidence="3 4">
    <name type="scientific">Potamilus streckersoni</name>
    <dbReference type="NCBI Taxonomy" id="2493646"/>
    <lineage>
        <taxon>Eukaryota</taxon>
        <taxon>Metazoa</taxon>
        <taxon>Spiralia</taxon>
        <taxon>Lophotrochozoa</taxon>
        <taxon>Mollusca</taxon>
        <taxon>Bivalvia</taxon>
        <taxon>Autobranchia</taxon>
        <taxon>Heteroconchia</taxon>
        <taxon>Palaeoheterodonta</taxon>
        <taxon>Unionida</taxon>
        <taxon>Unionoidea</taxon>
        <taxon>Unionidae</taxon>
        <taxon>Ambleminae</taxon>
        <taxon>Lampsilini</taxon>
        <taxon>Potamilus</taxon>
    </lineage>
</organism>
<dbReference type="CDD" id="cd00161">
    <property type="entry name" value="beta-trefoil_Ricin-like"/>
    <property type="match status" value="1"/>
</dbReference>
<reference evidence="3" key="3">
    <citation type="submission" date="2023-05" db="EMBL/GenBank/DDBJ databases">
        <authorList>
            <person name="Smith C.H."/>
        </authorList>
    </citation>
    <scope>NUCLEOTIDE SEQUENCE</scope>
    <source>
        <strain evidence="3">CHS0354</strain>
        <tissue evidence="3">Mantle</tissue>
    </source>
</reference>
<feature type="domain" description="Ricin B lectin" evidence="2">
    <location>
        <begin position="1501"/>
        <end position="1621"/>
    </location>
</feature>
<feature type="domain" description="Ricin B lectin" evidence="2">
    <location>
        <begin position="350"/>
        <end position="481"/>
    </location>
</feature>
<accession>A0AAE0TAA0</accession>
<feature type="compositionally biased region" description="Basic and acidic residues" evidence="1">
    <location>
        <begin position="47"/>
        <end position="58"/>
    </location>
</feature>
<dbReference type="Proteomes" id="UP001195483">
    <property type="component" value="Unassembled WGS sequence"/>
</dbReference>
<dbReference type="PROSITE" id="PS50231">
    <property type="entry name" value="RICIN_B_LECTIN"/>
    <property type="match status" value="3"/>
</dbReference>
<evidence type="ECO:0000259" key="2">
    <source>
        <dbReference type="SMART" id="SM00458"/>
    </source>
</evidence>
<dbReference type="InterPro" id="IPR026114">
    <property type="entry name" value="APOF"/>
</dbReference>